<accession>A0A1B1N6D7</accession>
<gene>
    <name evidence="1" type="ORF">AWM70_22360</name>
</gene>
<evidence type="ECO:0000313" key="1">
    <source>
        <dbReference type="EMBL" id="ANS76989.1"/>
    </source>
</evidence>
<dbReference type="Proteomes" id="UP000092573">
    <property type="component" value="Chromosome"/>
</dbReference>
<proteinExistence type="predicted"/>
<evidence type="ECO:0000313" key="2">
    <source>
        <dbReference type="Proteomes" id="UP000092573"/>
    </source>
</evidence>
<sequence>MVYLIELDAEHKKKELNKWKSQSRFPMYGQMLKFLKESGKEFADIKEKMEGYFKNLQEVKEFMNKYVHKQGFNTFYIAQNHISGTKDDRDALITDFEKCLISCIGAIAVFRLAIDPFPVLLMDYEIYSRTMELMTEPYSEEFVEKYIGAESIEAYKRTDIYQGYYEYLMNEEQRSPAVVDVTKHQYIDKGKVEEILEQAHLLSKTDFIAVALASLSEKVAKIYSLDGLFPYITSTRSVRTDLSYHSVVFKGIKDSENHLNIPYDEAFLTYLAFETDDYFVEHNEIFTPDEYIAYEAQIRALLLLAKSRSET</sequence>
<keyword evidence="2" id="KW-1185">Reference proteome</keyword>
<name>A0A1B1N6D7_9BACL</name>
<dbReference type="AlphaFoldDB" id="A0A1B1N6D7"/>
<dbReference type="EMBL" id="CP014167">
    <property type="protein sequence ID" value="ANS76989.1"/>
    <property type="molecule type" value="Genomic_DNA"/>
</dbReference>
<organism evidence="1 2">
    <name type="scientific">Paenibacillus yonginensis</name>
    <dbReference type="NCBI Taxonomy" id="1462996"/>
    <lineage>
        <taxon>Bacteria</taxon>
        <taxon>Bacillati</taxon>
        <taxon>Bacillota</taxon>
        <taxon>Bacilli</taxon>
        <taxon>Bacillales</taxon>
        <taxon>Paenibacillaceae</taxon>
        <taxon>Paenibacillus</taxon>
    </lineage>
</organism>
<protein>
    <submittedName>
        <fullName evidence="1">Uncharacterized protein</fullName>
    </submittedName>
</protein>
<reference evidence="1 2" key="1">
    <citation type="submission" date="2016-01" db="EMBL/GenBank/DDBJ databases">
        <title>Complete Genome Sequence of Paenibacillus yonginensis DCY84, a novel Plant Growth-Promoting Bacteria with Elicitation of Induced Systemic Resistance.</title>
        <authorList>
            <person name="Kim Y.J."/>
            <person name="Yang D.C."/>
            <person name="Sukweenadhi J."/>
        </authorList>
    </citation>
    <scope>NUCLEOTIDE SEQUENCE [LARGE SCALE GENOMIC DNA]</scope>
    <source>
        <strain evidence="1 2">DCY84</strain>
    </source>
</reference>
<dbReference type="KEGG" id="pyg:AWM70_22360"/>